<name>A0ABW5UQ67_9BURK</name>
<feature type="coiled-coil region" evidence="1">
    <location>
        <begin position="83"/>
        <end position="110"/>
    </location>
</feature>
<sequence length="790" mass="88857">MNSTRDAAALQGDALHAFLDQVQELLHGDDEQPAGDGRSTINQQDRAAAAIELMEQQSFAPASVAELERLHDFWFMLNRPEQANALLQAHAEAALQAEDAENRAESAVRLALSDIQSRLRFDRAGAQQLLLPAARQIAQLPEHVDAEMYWMGWESLADGAQAWDIAEQGLDLRRAHEKADPEQAAEHAFGDAMACVRRAEIACKRDPAEASNAAVRHVQAAINTLRDAGADQSADFERWLYLGYRILELAPQSIPALFMACEQYLARTENPAPSQAVQAHRKVKIARLQALACDQMGQREAALQLAPQGRFGLTDDSGDPFSARVMYWLREAGRLDEAAAIALESVIHSRPGSAEAGYRLALELVDQDAAHADTWALILAWAQIDEDMRQLLAQEDMPPQPAEHYLERVRASTPDHSVLALIEGMRLAAKRQMAQALPLLEQSVGRHPEWADSDKLPTLWAARFAALPLEEALARPFPEAHGGHWCYAAGVVLDDADDLAPLMGGKKKVPSDEVREPLVVRYYEEGLARFEHFWATGQGRYKDADLHVYSMLCNNLAIKYRNAERWDEAEALHRKGLASSPFAEHHDGLWWCANGRDDDAGIIAEAEQLWHFAREHGYSRHEPPRYFPTVALSLYKLDRGDEISIWLERLDEWYDELDEDEQRQERRDYLATMMSLLDFFSVFRPELVLPRLRAHQDEVRALQDSYPLRRLAGALEAYPEHLEEAVALHRESATYLGRNAKRSFALGNDNEAEARMSQDGLEKAERKLAEAQGLQPQQAASGDKPWWKFW</sequence>
<dbReference type="Proteomes" id="UP001597463">
    <property type="component" value="Unassembled WGS sequence"/>
</dbReference>
<reference evidence="3" key="1">
    <citation type="journal article" date="2019" name="Int. J. Syst. Evol. Microbiol.">
        <title>The Global Catalogue of Microorganisms (GCM) 10K type strain sequencing project: providing services to taxonomists for standard genome sequencing and annotation.</title>
        <authorList>
            <consortium name="The Broad Institute Genomics Platform"/>
            <consortium name="The Broad Institute Genome Sequencing Center for Infectious Disease"/>
            <person name="Wu L."/>
            <person name="Ma J."/>
        </authorList>
    </citation>
    <scope>NUCLEOTIDE SEQUENCE [LARGE SCALE GENOMIC DNA]</scope>
    <source>
        <strain evidence="3">TISTR 1906</strain>
    </source>
</reference>
<evidence type="ECO:0008006" key="4">
    <source>
        <dbReference type="Google" id="ProtNLM"/>
    </source>
</evidence>
<evidence type="ECO:0000313" key="3">
    <source>
        <dbReference type="Proteomes" id="UP001597463"/>
    </source>
</evidence>
<evidence type="ECO:0000313" key="2">
    <source>
        <dbReference type="EMBL" id="MFD2754585.1"/>
    </source>
</evidence>
<protein>
    <recommendedName>
        <fullName evidence="4">Tetratricopeptide repeat protein</fullName>
    </recommendedName>
</protein>
<organism evidence="2 3">
    <name type="scientific">Comamonas terrae</name>
    <dbReference type="NCBI Taxonomy" id="673548"/>
    <lineage>
        <taxon>Bacteria</taxon>
        <taxon>Pseudomonadati</taxon>
        <taxon>Pseudomonadota</taxon>
        <taxon>Betaproteobacteria</taxon>
        <taxon>Burkholderiales</taxon>
        <taxon>Comamonadaceae</taxon>
        <taxon>Comamonas</taxon>
    </lineage>
</organism>
<proteinExistence type="predicted"/>
<keyword evidence="3" id="KW-1185">Reference proteome</keyword>
<accession>A0ABW5UQ67</accession>
<keyword evidence="1" id="KW-0175">Coiled coil</keyword>
<comment type="caution">
    <text evidence="2">The sequence shown here is derived from an EMBL/GenBank/DDBJ whole genome shotgun (WGS) entry which is preliminary data.</text>
</comment>
<gene>
    <name evidence="2" type="ORF">ACFSW6_10850</name>
</gene>
<dbReference type="EMBL" id="JBHUMV010000004">
    <property type="protein sequence ID" value="MFD2754585.1"/>
    <property type="molecule type" value="Genomic_DNA"/>
</dbReference>
<dbReference type="RefSeq" id="WP_066477221.1">
    <property type="nucleotide sequence ID" value="NZ_BCNT01000007.1"/>
</dbReference>
<evidence type="ECO:0000256" key="1">
    <source>
        <dbReference type="SAM" id="Coils"/>
    </source>
</evidence>